<gene>
    <name evidence="11" type="primary">LOC117675877</name>
</gene>
<evidence type="ECO:0000256" key="6">
    <source>
        <dbReference type="ARBA" id="ARBA00023136"/>
    </source>
</evidence>
<dbReference type="InterPro" id="IPR003599">
    <property type="entry name" value="Ig_sub"/>
</dbReference>
<feature type="region of interest" description="Disordered" evidence="8">
    <location>
        <begin position="261"/>
        <end position="284"/>
    </location>
</feature>
<dbReference type="GO" id="GO:0007155">
    <property type="term" value="P:cell adhesion"/>
    <property type="evidence" value="ECO:0007669"/>
    <property type="project" value="UniProtKB-KW"/>
</dbReference>
<keyword evidence="6" id="KW-0472">Membrane</keyword>
<dbReference type="RefSeq" id="XP_034290817.1">
    <property type="nucleotide sequence ID" value="XM_034434926.2"/>
</dbReference>
<dbReference type="InterPro" id="IPR013106">
    <property type="entry name" value="Ig_V-set"/>
</dbReference>
<protein>
    <submittedName>
        <fullName evidence="11">Myeloid cell surface antigen CD33-like</fullName>
    </submittedName>
</protein>
<dbReference type="GO" id="GO:0033691">
    <property type="term" value="F:sialic acid binding"/>
    <property type="evidence" value="ECO:0007669"/>
    <property type="project" value="TreeGrafter"/>
</dbReference>
<dbReference type="GeneID" id="117675877"/>
<comment type="similarity">
    <text evidence="7">Belongs to the immunoglobulin superfamily. SIGLEC (sialic acid binding Ig-like lectin) family.</text>
</comment>
<sequence>MACPLETFFLGLISTQLLWKGVIVRKLKGYDLNAPDQVSVEEGLCAMIPCNFTYKEKDALKDATLTGLWKKGASDNADTPVVANSSQESAQNRFQIIGNLTAGNCSLLILNAQKNDAGKYFFRMEKDPKAYFSFVSYPIPRLNVTERQSPEIEILSTMAEGHSTNITCATFASCSWMPPKFTWHGFSKPIDSHSQLNGTQVYSSVVNFLPSAADHKRNIICRVNYTNETDPDSRETSVQLNVIFKPQMLGINVERFHSNKSKLCDSPSSSGRDIKKKAEKASRS</sequence>
<dbReference type="InterPro" id="IPR007110">
    <property type="entry name" value="Ig-like_dom"/>
</dbReference>
<dbReference type="InterPro" id="IPR013783">
    <property type="entry name" value="Ig-like_fold"/>
</dbReference>
<dbReference type="PROSITE" id="PS50835">
    <property type="entry name" value="IG_LIKE"/>
    <property type="match status" value="1"/>
</dbReference>
<evidence type="ECO:0000256" key="5">
    <source>
        <dbReference type="ARBA" id="ARBA00022989"/>
    </source>
</evidence>
<dbReference type="InParanoid" id="A0A6P9D580"/>
<evidence type="ECO:0000256" key="3">
    <source>
        <dbReference type="ARBA" id="ARBA00022734"/>
    </source>
</evidence>
<dbReference type="GO" id="GO:0030246">
    <property type="term" value="F:carbohydrate binding"/>
    <property type="evidence" value="ECO:0007669"/>
    <property type="project" value="UniProtKB-KW"/>
</dbReference>
<dbReference type="InterPro" id="IPR036179">
    <property type="entry name" value="Ig-like_dom_sf"/>
</dbReference>
<proteinExistence type="inferred from homology"/>
<evidence type="ECO:0000313" key="10">
    <source>
        <dbReference type="Proteomes" id="UP001652622"/>
    </source>
</evidence>
<dbReference type="GO" id="GO:0005886">
    <property type="term" value="C:plasma membrane"/>
    <property type="evidence" value="ECO:0007669"/>
    <property type="project" value="TreeGrafter"/>
</dbReference>
<dbReference type="SMART" id="SM00409">
    <property type="entry name" value="IG"/>
    <property type="match status" value="2"/>
</dbReference>
<dbReference type="Gene3D" id="2.60.40.10">
    <property type="entry name" value="Immunoglobulins"/>
    <property type="match status" value="2"/>
</dbReference>
<dbReference type="Pfam" id="PF07686">
    <property type="entry name" value="V-set"/>
    <property type="match status" value="1"/>
</dbReference>
<comment type="subcellular location">
    <subcellularLocation>
        <location evidence="1">Membrane</location>
        <topology evidence="1">Single-pass membrane protein</topology>
    </subcellularLocation>
</comment>
<keyword evidence="10" id="KW-1185">Reference proteome</keyword>
<evidence type="ECO:0000256" key="8">
    <source>
        <dbReference type="SAM" id="MobiDB-lite"/>
    </source>
</evidence>
<reference evidence="11" key="1">
    <citation type="submission" date="2025-08" db="UniProtKB">
        <authorList>
            <consortium name="RefSeq"/>
        </authorList>
    </citation>
    <scope>IDENTIFICATION</scope>
    <source>
        <tissue evidence="11">Blood</tissue>
    </source>
</reference>
<evidence type="ECO:0000256" key="1">
    <source>
        <dbReference type="ARBA" id="ARBA00004167"/>
    </source>
</evidence>
<dbReference type="KEGG" id="pgut:117675877"/>
<feature type="domain" description="Ig-like" evidence="9">
    <location>
        <begin position="150"/>
        <end position="237"/>
    </location>
</feature>
<keyword evidence="2" id="KW-0812">Transmembrane</keyword>
<dbReference type="PANTHER" id="PTHR12035">
    <property type="entry name" value="SIALIC ACID BINDING IMMUNOGLOBULIN-LIKE LECTIN"/>
    <property type="match status" value="1"/>
</dbReference>
<evidence type="ECO:0000256" key="4">
    <source>
        <dbReference type="ARBA" id="ARBA00022889"/>
    </source>
</evidence>
<evidence type="ECO:0000259" key="9">
    <source>
        <dbReference type="PROSITE" id="PS50835"/>
    </source>
</evidence>
<keyword evidence="4" id="KW-0130">Cell adhesion</keyword>
<dbReference type="AlphaFoldDB" id="A0A6P9D580"/>
<evidence type="ECO:0000313" key="11">
    <source>
        <dbReference type="RefSeq" id="XP_034290817.1"/>
    </source>
</evidence>
<name>A0A6P9D580_PANGU</name>
<dbReference type="Proteomes" id="UP001652622">
    <property type="component" value="Unplaced"/>
</dbReference>
<dbReference type="PANTHER" id="PTHR12035:SF125">
    <property type="entry name" value="SIALIC ACID-BINDING IG-LIKE LECTIN 5"/>
    <property type="match status" value="1"/>
</dbReference>
<organism evidence="10 11">
    <name type="scientific">Pantherophis guttatus</name>
    <name type="common">Corn snake</name>
    <name type="synonym">Elaphe guttata</name>
    <dbReference type="NCBI Taxonomy" id="94885"/>
    <lineage>
        <taxon>Eukaryota</taxon>
        <taxon>Metazoa</taxon>
        <taxon>Chordata</taxon>
        <taxon>Craniata</taxon>
        <taxon>Vertebrata</taxon>
        <taxon>Euteleostomi</taxon>
        <taxon>Lepidosauria</taxon>
        <taxon>Squamata</taxon>
        <taxon>Bifurcata</taxon>
        <taxon>Unidentata</taxon>
        <taxon>Episquamata</taxon>
        <taxon>Toxicofera</taxon>
        <taxon>Serpentes</taxon>
        <taxon>Colubroidea</taxon>
        <taxon>Colubridae</taxon>
        <taxon>Colubrinae</taxon>
        <taxon>Pantherophis</taxon>
    </lineage>
</organism>
<accession>A0A6P9D580</accession>
<dbReference type="SUPFAM" id="SSF48726">
    <property type="entry name" value="Immunoglobulin"/>
    <property type="match status" value="2"/>
</dbReference>
<evidence type="ECO:0000256" key="7">
    <source>
        <dbReference type="ARBA" id="ARBA00038361"/>
    </source>
</evidence>
<dbReference type="InterPro" id="IPR051036">
    <property type="entry name" value="SIGLEC"/>
</dbReference>
<dbReference type="OMA" id="TQHIVWY"/>
<keyword evidence="3" id="KW-0430">Lectin</keyword>
<keyword evidence="5" id="KW-1133">Transmembrane helix</keyword>
<evidence type="ECO:0000256" key="2">
    <source>
        <dbReference type="ARBA" id="ARBA00022692"/>
    </source>
</evidence>